<accession>A0A120FHC3</accession>
<keyword evidence="3" id="KW-1185">Reference proteome</keyword>
<reference evidence="2 3" key="1">
    <citation type="submission" date="2015-11" db="EMBL/GenBank/DDBJ databases">
        <title>Draft Genome Sequence of the Strain BR 10303 (Bradyrhizobium sp.) isolated from nodules of Centrolobium paraense.</title>
        <authorList>
            <person name="Zelli J.E."/>
            <person name="Simoes-Araujo J.L."/>
            <person name="Barauna A.C."/>
            <person name="Silva K."/>
        </authorList>
    </citation>
    <scope>NUCLEOTIDE SEQUENCE [LARGE SCALE GENOMIC DNA]</scope>
    <source>
        <strain evidence="2 3">BR 10303</strain>
    </source>
</reference>
<dbReference type="PANTHER" id="PTHR38599">
    <property type="entry name" value="CUPIN DOMAIN PROTEIN (AFU_ORTHOLOGUE AFUA_3G13620)"/>
    <property type="match status" value="1"/>
</dbReference>
<evidence type="ECO:0000313" key="2">
    <source>
        <dbReference type="EMBL" id="KWV45707.1"/>
    </source>
</evidence>
<dbReference type="Pfam" id="PF07883">
    <property type="entry name" value="Cupin_2"/>
    <property type="match status" value="1"/>
</dbReference>
<organism evidence="2 3">
    <name type="scientific">Bradyrhizobium macuxiense</name>
    <dbReference type="NCBI Taxonomy" id="1755647"/>
    <lineage>
        <taxon>Bacteria</taxon>
        <taxon>Pseudomonadati</taxon>
        <taxon>Pseudomonadota</taxon>
        <taxon>Alphaproteobacteria</taxon>
        <taxon>Hyphomicrobiales</taxon>
        <taxon>Nitrobacteraceae</taxon>
        <taxon>Bradyrhizobium</taxon>
    </lineage>
</organism>
<proteinExistence type="predicted"/>
<sequence length="125" mass="13473">MKTFFVLLASIALIGQTHAEGIKKTELKKADLTGKNMDIIVSVLEVPPGESLARHIHPGEEVVYVLEGATLELPDGKQIPFPTGAAIINARDVPHAGVKVVGDKTLKMLNVHIVDKGKPMTEFVK</sequence>
<dbReference type="Gene3D" id="2.60.120.10">
    <property type="entry name" value="Jelly Rolls"/>
    <property type="match status" value="1"/>
</dbReference>
<comment type="caution">
    <text evidence="2">The sequence shown here is derived from an EMBL/GenBank/DDBJ whole genome shotgun (WGS) entry which is preliminary data.</text>
</comment>
<dbReference type="InterPro" id="IPR014710">
    <property type="entry name" value="RmlC-like_jellyroll"/>
</dbReference>
<feature type="domain" description="Cupin type-2" evidence="1">
    <location>
        <begin position="43"/>
        <end position="111"/>
    </location>
</feature>
<dbReference type="InterPro" id="IPR013096">
    <property type="entry name" value="Cupin_2"/>
</dbReference>
<dbReference type="OrthoDB" id="8447070at2"/>
<dbReference type="InterPro" id="IPR011051">
    <property type="entry name" value="RmlC_Cupin_sf"/>
</dbReference>
<evidence type="ECO:0000313" key="3">
    <source>
        <dbReference type="Proteomes" id="UP000057737"/>
    </source>
</evidence>
<evidence type="ECO:0000259" key="1">
    <source>
        <dbReference type="Pfam" id="PF07883"/>
    </source>
</evidence>
<dbReference type="RefSeq" id="WP_066515292.1">
    <property type="nucleotide sequence ID" value="NZ_LNCU01000121.1"/>
</dbReference>
<dbReference type="SUPFAM" id="SSF51182">
    <property type="entry name" value="RmlC-like cupins"/>
    <property type="match status" value="1"/>
</dbReference>
<dbReference type="AlphaFoldDB" id="A0A120FHC3"/>
<protein>
    <recommendedName>
        <fullName evidence="1">Cupin type-2 domain-containing protein</fullName>
    </recommendedName>
</protein>
<name>A0A120FHC3_9BRAD</name>
<dbReference type="PANTHER" id="PTHR38599:SF1">
    <property type="entry name" value="CUPIN DOMAIN PROTEIN (AFU_ORTHOLOGUE AFUA_3G13620)"/>
    <property type="match status" value="1"/>
</dbReference>
<dbReference type="Proteomes" id="UP000057737">
    <property type="component" value="Unassembled WGS sequence"/>
</dbReference>
<gene>
    <name evidence="2" type="ORF">AS156_23395</name>
</gene>
<dbReference type="EMBL" id="LNCU01000121">
    <property type="protein sequence ID" value="KWV45707.1"/>
    <property type="molecule type" value="Genomic_DNA"/>
</dbReference>